<sequence length="104" mass="11114">MVVSFAGTFSGLQEAEKLHRLYAENGHGRSGLQGKSTSTDSREGDSKEDEDTVLGDQVGSVEAALYGYLGIACDLDKLDFDMKKRCLVKSKKEINAIADAPDGG</sequence>
<name>A0AAV2D590_9ROSI</name>
<feature type="domain" description="XS" evidence="2">
    <location>
        <begin position="1"/>
        <end position="75"/>
    </location>
</feature>
<gene>
    <name evidence="3" type="ORF">LTRI10_LOCUS10939</name>
</gene>
<evidence type="ECO:0000313" key="3">
    <source>
        <dbReference type="EMBL" id="CAL1367091.1"/>
    </source>
</evidence>
<evidence type="ECO:0000256" key="1">
    <source>
        <dbReference type="SAM" id="MobiDB-lite"/>
    </source>
</evidence>
<keyword evidence="4" id="KW-1185">Reference proteome</keyword>
<dbReference type="Pfam" id="PF03468">
    <property type="entry name" value="XS"/>
    <property type="match status" value="1"/>
</dbReference>
<evidence type="ECO:0000259" key="2">
    <source>
        <dbReference type="Pfam" id="PF03468"/>
    </source>
</evidence>
<reference evidence="3 4" key="1">
    <citation type="submission" date="2024-04" db="EMBL/GenBank/DDBJ databases">
        <authorList>
            <person name="Fracassetti M."/>
        </authorList>
    </citation>
    <scope>NUCLEOTIDE SEQUENCE [LARGE SCALE GENOMIC DNA]</scope>
</reference>
<proteinExistence type="predicted"/>
<dbReference type="EMBL" id="OZ034815">
    <property type="protein sequence ID" value="CAL1367091.1"/>
    <property type="molecule type" value="Genomic_DNA"/>
</dbReference>
<dbReference type="Gene3D" id="3.30.70.2890">
    <property type="entry name" value="XS domain"/>
    <property type="match status" value="1"/>
</dbReference>
<dbReference type="InterPro" id="IPR005380">
    <property type="entry name" value="XS_domain"/>
</dbReference>
<dbReference type="PANTHER" id="PTHR46619:SF2">
    <property type="entry name" value="XS DOMAIN PROTEIN"/>
    <property type="match status" value="1"/>
</dbReference>
<dbReference type="AlphaFoldDB" id="A0AAV2D590"/>
<dbReference type="InterPro" id="IPR038588">
    <property type="entry name" value="XS_domain_sf"/>
</dbReference>
<dbReference type="PANTHER" id="PTHR46619">
    <property type="entry name" value="RNA RECOGNITION MOTIF XS DOMAIN PROTEIN-RELATED"/>
    <property type="match status" value="1"/>
</dbReference>
<organism evidence="3 4">
    <name type="scientific">Linum trigynum</name>
    <dbReference type="NCBI Taxonomy" id="586398"/>
    <lineage>
        <taxon>Eukaryota</taxon>
        <taxon>Viridiplantae</taxon>
        <taxon>Streptophyta</taxon>
        <taxon>Embryophyta</taxon>
        <taxon>Tracheophyta</taxon>
        <taxon>Spermatophyta</taxon>
        <taxon>Magnoliopsida</taxon>
        <taxon>eudicotyledons</taxon>
        <taxon>Gunneridae</taxon>
        <taxon>Pentapetalae</taxon>
        <taxon>rosids</taxon>
        <taxon>fabids</taxon>
        <taxon>Malpighiales</taxon>
        <taxon>Linaceae</taxon>
        <taxon>Linum</taxon>
    </lineage>
</organism>
<accession>A0AAV2D590</accession>
<protein>
    <recommendedName>
        <fullName evidence="2">XS domain-containing protein</fullName>
    </recommendedName>
</protein>
<dbReference type="Proteomes" id="UP001497516">
    <property type="component" value="Chromosome 2"/>
</dbReference>
<evidence type="ECO:0000313" key="4">
    <source>
        <dbReference type="Proteomes" id="UP001497516"/>
    </source>
</evidence>
<dbReference type="GO" id="GO:0031047">
    <property type="term" value="P:regulatory ncRNA-mediated gene silencing"/>
    <property type="evidence" value="ECO:0007669"/>
    <property type="project" value="InterPro"/>
</dbReference>
<feature type="region of interest" description="Disordered" evidence="1">
    <location>
        <begin position="23"/>
        <end position="54"/>
    </location>
</feature>